<keyword evidence="2 5" id="KW-0436">Ligase</keyword>
<accession>A0A7W7Q2H5</accession>
<dbReference type="Gene3D" id="3.40.50.12780">
    <property type="entry name" value="N-terminal domain of ligase-like"/>
    <property type="match status" value="1"/>
</dbReference>
<evidence type="ECO:0000259" key="3">
    <source>
        <dbReference type="Pfam" id="PF00501"/>
    </source>
</evidence>
<dbReference type="Pfam" id="PF13193">
    <property type="entry name" value="AMP-binding_C"/>
    <property type="match status" value="1"/>
</dbReference>
<dbReference type="Gene3D" id="3.30.300.30">
    <property type="match status" value="1"/>
</dbReference>
<dbReference type="SUPFAM" id="SSF56801">
    <property type="entry name" value="Acetyl-CoA synthetase-like"/>
    <property type="match status" value="1"/>
</dbReference>
<evidence type="ECO:0000256" key="1">
    <source>
        <dbReference type="ARBA" id="ARBA00006432"/>
    </source>
</evidence>
<gene>
    <name evidence="5" type="ORF">FHR82_001968</name>
</gene>
<dbReference type="InterPro" id="IPR050237">
    <property type="entry name" value="ATP-dep_AMP-bd_enzyme"/>
</dbReference>
<feature type="domain" description="AMP-binding enzyme C-terminal" evidence="4">
    <location>
        <begin position="416"/>
        <end position="491"/>
    </location>
</feature>
<proteinExistence type="inferred from homology"/>
<name>A0A7W7Q2H5_9PSEU</name>
<dbReference type="InterPro" id="IPR000873">
    <property type="entry name" value="AMP-dep_synth/lig_dom"/>
</dbReference>
<keyword evidence="6" id="KW-1185">Reference proteome</keyword>
<evidence type="ECO:0000256" key="2">
    <source>
        <dbReference type="ARBA" id="ARBA00022598"/>
    </source>
</evidence>
<reference evidence="5 6" key="1">
    <citation type="submission" date="2020-08" db="EMBL/GenBank/DDBJ databases">
        <title>Genomic Encyclopedia of Type Strains, Phase III (KMG-III): the genomes of soil and plant-associated and newly described type strains.</title>
        <authorList>
            <person name="Whitman W."/>
        </authorList>
    </citation>
    <scope>NUCLEOTIDE SEQUENCE [LARGE SCALE GENOMIC DNA]</scope>
    <source>
        <strain evidence="5 6">CECT 8960</strain>
    </source>
</reference>
<dbReference type="InterPro" id="IPR042099">
    <property type="entry name" value="ANL_N_sf"/>
</dbReference>
<evidence type="ECO:0000313" key="5">
    <source>
        <dbReference type="EMBL" id="MBB4905751.1"/>
    </source>
</evidence>
<dbReference type="FunFam" id="3.30.300.30:FF:000008">
    <property type="entry name" value="2,3-dihydroxybenzoate-AMP ligase"/>
    <property type="match status" value="1"/>
</dbReference>
<dbReference type="EMBL" id="JACHJQ010000002">
    <property type="protein sequence ID" value="MBB4905751.1"/>
    <property type="molecule type" value="Genomic_DNA"/>
</dbReference>
<dbReference type="InterPro" id="IPR045851">
    <property type="entry name" value="AMP-bd_C_sf"/>
</dbReference>
<organism evidence="5 6">
    <name type="scientific">Actinophytocola algeriensis</name>
    <dbReference type="NCBI Taxonomy" id="1768010"/>
    <lineage>
        <taxon>Bacteria</taxon>
        <taxon>Bacillati</taxon>
        <taxon>Actinomycetota</taxon>
        <taxon>Actinomycetes</taxon>
        <taxon>Pseudonocardiales</taxon>
        <taxon>Pseudonocardiaceae</taxon>
    </lineage>
</organism>
<dbReference type="NCBIfam" id="NF004837">
    <property type="entry name" value="PRK06187.1"/>
    <property type="match status" value="1"/>
</dbReference>
<dbReference type="GO" id="GO:0016878">
    <property type="term" value="F:acid-thiol ligase activity"/>
    <property type="evidence" value="ECO:0007669"/>
    <property type="project" value="UniProtKB-ARBA"/>
</dbReference>
<comment type="similarity">
    <text evidence="1">Belongs to the ATP-dependent AMP-binding enzyme family.</text>
</comment>
<dbReference type="Proteomes" id="UP000520767">
    <property type="component" value="Unassembled WGS sequence"/>
</dbReference>
<sequence length="510" mass="55452">MRRVHDVIAHHADARPDHVAVLCEDRSVTYGQLHRSSTRTANAMHRSGVEAGDRVAYLGKESEQYYDILFACAKAGAVLVPVNWRLTPAEVHHILLDSGATLLFADDEFLDVTATLKADLPRLRRIVPIPALAEWRGTDDTDLAPAFDDTQPIAQVYTSGTTGNPKGVVLAHRSFFAVKAALEGSGLDWIDWRAGDISLIGIPGFHIGGLWWSIQGFSAGITMVSVPVFAGHQAVRRIRELGVTTACVVPAQLQMMLAPPRPRRADFASLRKVVYGGSPISEALLGRCLELFDCEFAQIYGLSESGNTAVCLPPSEHVPGGPRMQAAGRPYPGVAVKVVDADGNALPTGRIGEVCLRTPAAMLGYWGLPDATAATLVDGWLHTGDAGYLDDDGFLFIRDRIKDTIIVAGENVYPAEIENAVAAHPAVLEAAAVGVPHEHWGEVVHCFVVPRQGETVTTRQLVAFLRGRIADFKIPSGFELTDSLPRNPSGKILRRELRERFWQHLDRRVA</sequence>
<dbReference type="AlphaFoldDB" id="A0A7W7Q2H5"/>
<dbReference type="InterPro" id="IPR025110">
    <property type="entry name" value="AMP-bd_C"/>
</dbReference>
<dbReference type="PANTHER" id="PTHR43767">
    <property type="entry name" value="LONG-CHAIN-FATTY-ACID--COA LIGASE"/>
    <property type="match status" value="1"/>
</dbReference>
<dbReference type="PANTHER" id="PTHR43767:SF1">
    <property type="entry name" value="NONRIBOSOMAL PEPTIDE SYNTHASE PES1 (EUROFUNG)-RELATED"/>
    <property type="match status" value="1"/>
</dbReference>
<dbReference type="Pfam" id="PF00501">
    <property type="entry name" value="AMP-binding"/>
    <property type="match status" value="1"/>
</dbReference>
<feature type="domain" description="AMP-dependent synthetase/ligase" evidence="3">
    <location>
        <begin position="9"/>
        <end position="366"/>
    </location>
</feature>
<dbReference type="RefSeq" id="WP_184809933.1">
    <property type="nucleotide sequence ID" value="NZ_JACHJQ010000002.1"/>
</dbReference>
<evidence type="ECO:0000313" key="6">
    <source>
        <dbReference type="Proteomes" id="UP000520767"/>
    </source>
</evidence>
<evidence type="ECO:0000259" key="4">
    <source>
        <dbReference type="Pfam" id="PF13193"/>
    </source>
</evidence>
<comment type="caution">
    <text evidence="5">The sequence shown here is derived from an EMBL/GenBank/DDBJ whole genome shotgun (WGS) entry which is preliminary data.</text>
</comment>
<protein>
    <submittedName>
        <fullName evidence="5">Acyl-CoA synthetase (AMP-forming)/AMP-acid ligase II</fullName>
    </submittedName>
</protein>